<keyword evidence="3" id="KW-1185">Reference proteome</keyword>
<evidence type="ECO:0000313" key="3">
    <source>
        <dbReference type="Proteomes" id="UP000238312"/>
    </source>
</evidence>
<dbReference type="RefSeq" id="WP_181307713.1">
    <property type="nucleotide sequence ID" value="NZ_PVNG01000010.1"/>
</dbReference>
<feature type="transmembrane region" description="Helical" evidence="1">
    <location>
        <begin position="7"/>
        <end position="30"/>
    </location>
</feature>
<feature type="transmembrane region" description="Helical" evidence="1">
    <location>
        <begin position="69"/>
        <end position="89"/>
    </location>
</feature>
<evidence type="ECO:0000313" key="2">
    <source>
        <dbReference type="EMBL" id="PRX63835.1"/>
    </source>
</evidence>
<proteinExistence type="predicted"/>
<dbReference type="AlphaFoldDB" id="A0A2T0MXK8"/>
<accession>A0A2T0MXK8</accession>
<dbReference type="EMBL" id="PVNG01000010">
    <property type="protein sequence ID" value="PRX63835.1"/>
    <property type="molecule type" value="Genomic_DNA"/>
</dbReference>
<reference evidence="2 3" key="1">
    <citation type="submission" date="2018-03" db="EMBL/GenBank/DDBJ databases">
        <title>Genomic Encyclopedia of Type Strains, Phase III (KMG-III): the genomes of soil and plant-associated and newly described type strains.</title>
        <authorList>
            <person name="Whitman W."/>
        </authorList>
    </citation>
    <scope>NUCLEOTIDE SEQUENCE [LARGE SCALE GENOMIC DNA]</scope>
    <source>
        <strain evidence="2 3">CGMCC 4.7104</strain>
    </source>
</reference>
<sequence>MRSFRRASTWLAAFVIGLPALGLIALLIALRGRSWTLLAGTYLLLFVLAYLAGLLLLAVLRFRPDWLRALVAGIAVYAIATITPLAGSLTTYPYHVIRCGGLPIVATNFAAAKSYNTPDDENYAVTPLHDTFFCQESEAKAAHYHHYEH</sequence>
<evidence type="ECO:0000256" key="1">
    <source>
        <dbReference type="SAM" id="Phobius"/>
    </source>
</evidence>
<keyword evidence="1" id="KW-1133">Transmembrane helix</keyword>
<gene>
    <name evidence="2" type="ORF">B0I32_110289</name>
</gene>
<dbReference type="Proteomes" id="UP000238312">
    <property type="component" value="Unassembled WGS sequence"/>
</dbReference>
<name>A0A2T0MXK8_9ACTN</name>
<organism evidence="2 3">
    <name type="scientific">Nonomuraea fuscirosea</name>
    <dbReference type="NCBI Taxonomy" id="1291556"/>
    <lineage>
        <taxon>Bacteria</taxon>
        <taxon>Bacillati</taxon>
        <taxon>Actinomycetota</taxon>
        <taxon>Actinomycetes</taxon>
        <taxon>Streptosporangiales</taxon>
        <taxon>Streptosporangiaceae</taxon>
        <taxon>Nonomuraea</taxon>
    </lineage>
</organism>
<protein>
    <submittedName>
        <fullName evidence="2">Uncharacterized protein</fullName>
    </submittedName>
</protein>
<keyword evidence="1" id="KW-0812">Transmembrane</keyword>
<comment type="caution">
    <text evidence="2">The sequence shown here is derived from an EMBL/GenBank/DDBJ whole genome shotgun (WGS) entry which is preliminary data.</text>
</comment>
<feature type="transmembrane region" description="Helical" evidence="1">
    <location>
        <begin position="42"/>
        <end position="62"/>
    </location>
</feature>
<keyword evidence="1" id="KW-0472">Membrane</keyword>